<comment type="caution">
    <text evidence="6">The sequence shown here is derived from an EMBL/GenBank/DDBJ whole genome shotgun (WGS) entry which is preliminary data.</text>
</comment>
<dbReference type="PROSITE" id="PS50865">
    <property type="entry name" value="ZF_MYND_2"/>
    <property type="match status" value="1"/>
</dbReference>
<proteinExistence type="predicted"/>
<dbReference type="SUPFAM" id="SSF144232">
    <property type="entry name" value="HIT/MYND zinc finger-like"/>
    <property type="match status" value="1"/>
</dbReference>
<evidence type="ECO:0000256" key="1">
    <source>
        <dbReference type="ARBA" id="ARBA00022723"/>
    </source>
</evidence>
<evidence type="ECO:0000313" key="6">
    <source>
        <dbReference type="EMBL" id="KAK9905801.1"/>
    </source>
</evidence>
<evidence type="ECO:0000256" key="4">
    <source>
        <dbReference type="PROSITE-ProRule" id="PRU00134"/>
    </source>
</evidence>
<organism evidence="6 7">
    <name type="scientific">Coccomyxa subellipsoidea</name>
    <dbReference type="NCBI Taxonomy" id="248742"/>
    <lineage>
        <taxon>Eukaryota</taxon>
        <taxon>Viridiplantae</taxon>
        <taxon>Chlorophyta</taxon>
        <taxon>core chlorophytes</taxon>
        <taxon>Trebouxiophyceae</taxon>
        <taxon>Trebouxiophyceae incertae sedis</taxon>
        <taxon>Coccomyxaceae</taxon>
        <taxon>Coccomyxa</taxon>
    </lineage>
</organism>
<keyword evidence="2 4" id="KW-0863">Zinc-finger</keyword>
<dbReference type="InterPro" id="IPR002893">
    <property type="entry name" value="Znf_MYND"/>
</dbReference>
<keyword evidence="7" id="KW-1185">Reference proteome</keyword>
<protein>
    <recommendedName>
        <fullName evidence="5">MYND-type domain-containing protein</fullName>
    </recommendedName>
</protein>
<keyword evidence="3" id="KW-0862">Zinc</keyword>
<sequence length="118" mass="13602">MRGCGQCTSLQISVLQPQRFPVNSRTLAVEYSAEQFAIMMEGERQNKTSETFTEIAYFVRRNPEKEILPQGTQSRESKACTGCHMVRYCSLQCQREAWWAHKEHCRCGTGIQEATDQY</sequence>
<evidence type="ECO:0000313" key="7">
    <source>
        <dbReference type="Proteomes" id="UP001491310"/>
    </source>
</evidence>
<evidence type="ECO:0000256" key="2">
    <source>
        <dbReference type="ARBA" id="ARBA00022771"/>
    </source>
</evidence>
<dbReference type="Pfam" id="PF01753">
    <property type="entry name" value="zf-MYND"/>
    <property type="match status" value="1"/>
</dbReference>
<gene>
    <name evidence="6" type="ORF">WJX75_006517</name>
</gene>
<evidence type="ECO:0000259" key="5">
    <source>
        <dbReference type="PROSITE" id="PS50865"/>
    </source>
</evidence>
<evidence type="ECO:0000256" key="3">
    <source>
        <dbReference type="ARBA" id="ARBA00022833"/>
    </source>
</evidence>
<dbReference type="Proteomes" id="UP001491310">
    <property type="component" value="Unassembled WGS sequence"/>
</dbReference>
<accession>A0ABR2YI88</accession>
<dbReference type="Gene3D" id="6.10.140.2220">
    <property type="match status" value="1"/>
</dbReference>
<feature type="domain" description="MYND-type" evidence="5">
    <location>
        <begin position="71"/>
        <end position="105"/>
    </location>
</feature>
<name>A0ABR2YI88_9CHLO</name>
<keyword evidence="1" id="KW-0479">Metal-binding</keyword>
<reference evidence="6 7" key="1">
    <citation type="journal article" date="2024" name="Nat. Commun.">
        <title>Phylogenomics reveals the evolutionary origins of lichenization in chlorophyte algae.</title>
        <authorList>
            <person name="Puginier C."/>
            <person name="Libourel C."/>
            <person name="Otte J."/>
            <person name="Skaloud P."/>
            <person name="Haon M."/>
            <person name="Grisel S."/>
            <person name="Petersen M."/>
            <person name="Berrin J.G."/>
            <person name="Delaux P.M."/>
            <person name="Dal Grande F."/>
            <person name="Keller J."/>
        </authorList>
    </citation>
    <scope>NUCLEOTIDE SEQUENCE [LARGE SCALE GENOMIC DNA]</scope>
    <source>
        <strain evidence="6 7">SAG 216-7</strain>
    </source>
</reference>
<dbReference type="EMBL" id="JALJOT010000011">
    <property type="protein sequence ID" value="KAK9905801.1"/>
    <property type="molecule type" value="Genomic_DNA"/>
</dbReference>